<reference evidence="2 3" key="1">
    <citation type="submission" date="2020-04" db="EMBL/GenBank/DDBJ databases">
        <authorList>
            <person name="De Canck E."/>
        </authorList>
    </citation>
    <scope>NUCLEOTIDE SEQUENCE [LARGE SCALE GENOMIC DNA]</scope>
    <source>
        <strain evidence="2 3">LMG 28614</strain>
    </source>
</reference>
<name>A0A6S7C487_9BURK</name>
<dbReference type="Proteomes" id="UP000494365">
    <property type="component" value="Unassembled WGS sequence"/>
</dbReference>
<dbReference type="RefSeq" id="WP_175154007.1">
    <property type="nucleotide sequence ID" value="NZ_CADIKK010000096.1"/>
</dbReference>
<evidence type="ECO:0000313" key="3">
    <source>
        <dbReference type="Proteomes" id="UP000494365"/>
    </source>
</evidence>
<evidence type="ECO:0000256" key="1">
    <source>
        <dbReference type="SAM" id="MobiDB-lite"/>
    </source>
</evidence>
<feature type="region of interest" description="Disordered" evidence="1">
    <location>
        <begin position="1"/>
        <end position="21"/>
    </location>
</feature>
<feature type="region of interest" description="Disordered" evidence="1">
    <location>
        <begin position="376"/>
        <end position="401"/>
    </location>
</feature>
<keyword evidence="3" id="KW-1185">Reference proteome</keyword>
<gene>
    <name evidence="2" type="ORF">LMG28614_07206</name>
</gene>
<protein>
    <submittedName>
        <fullName evidence="2">Uncharacterized protein</fullName>
    </submittedName>
</protein>
<organism evidence="2 3">
    <name type="scientific">Paraburkholderia ultramafica</name>
    <dbReference type="NCBI Taxonomy" id="1544867"/>
    <lineage>
        <taxon>Bacteria</taxon>
        <taxon>Pseudomonadati</taxon>
        <taxon>Pseudomonadota</taxon>
        <taxon>Betaproteobacteria</taxon>
        <taxon>Burkholderiales</taxon>
        <taxon>Burkholderiaceae</taxon>
        <taxon>Paraburkholderia</taxon>
    </lineage>
</organism>
<proteinExistence type="predicted"/>
<evidence type="ECO:0000313" key="2">
    <source>
        <dbReference type="EMBL" id="CAB3810112.1"/>
    </source>
</evidence>
<dbReference type="EMBL" id="CADIKK010000096">
    <property type="protein sequence ID" value="CAB3810112.1"/>
    <property type="molecule type" value="Genomic_DNA"/>
</dbReference>
<dbReference type="AlphaFoldDB" id="A0A6S7C487"/>
<sequence length="401" mass="41057">MAHDDQFTALGPSNTGSGFPRAGFSTKASDMVYGVNVQGTRCGVYGESVNVSSGRESTVQGVGVHGFGENFGIFGNGNRGIAGVFGEHNRNGVGVIGAVMRGGTGVVGVSLGSIGNPLETFQGIPVPADGSGTGVLGASGKGYGVLGDSQDNAGVVGRSNNSVGVWGSVTADRGGGYGVLGESTDNAGVVGRSTNSVGVWGSVGNSFGMLGESTDGIGVVGRSDGGTGVFGSVSRDRPVGLAGRFVGPVLIEGDVTVTGVKGAVVPHPDGSTRLLCAIESPESWFEDFGEAALKDGKAEVQLEPDFAAVIETKGYHVFLTPYGDSNGLYVVDRTDKGFMVREQKDGTSNLAFSYRVVAKRKDIATHRLVRVQLPAAPSPETFPKPFPSPGTFPKPYFPQPK</sequence>
<accession>A0A6S7C487</accession>